<organism evidence="8 9">
    <name type="scientific">Noviherbaspirillum saxi</name>
    <dbReference type="NCBI Taxonomy" id="2320863"/>
    <lineage>
        <taxon>Bacteria</taxon>
        <taxon>Pseudomonadati</taxon>
        <taxon>Pseudomonadota</taxon>
        <taxon>Betaproteobacteria</taxon>
        <taxon>Burkholderiales</taxon>
        <taxon>Oxalobacteraceae</taxon>
        <taxon>Noviherbaspirillum</taxon>
    </lineage>
</organism>
<evidence type="ECO:0000256" key="2">
    <source>
        <dbReference type="ARBA" id="ARBA00022475"/>
    </source>
</evidence>
<accession>A0A3A3FLE0</accession>
<evidence type="ECO:0000256" key="3">
    <source>
        <dbReference type="ARBA" id="ARBA00022692"/>
    </source>
</evidence>
<feature type="transmembrane region" description="Helical" evidence="6">
    <location>
        <begin position="272"/>
        <end position="293"/>
    </location>
</feature>
<feature type="transmembrane region" description="Helical" evidence="6">
    <location>
        <begin position="344"/>
        <end position="367"/>
    </location>
</feature>
<dbReference type="AlphaFoldDB" id="A0A3A3FLE0"/>
<evidence type="ECO:0000313" key="8">
    <source>
        <dbReference type="EMBL" id="RJF92352.1"/>
    </source>
</evidence>
<dbReference type="Proteomes" id="UP000265955">
    <property type="component" value="Unassembled WGS sequence"/>
</dbReference>
<feature type="transmembrane region" description="Helical" evidence="6">
    <location>
        <begin position="38"/>
        <end position="59"/>
    </location>
</feature>
<dbReference type="GO" id="GO:0005886">
    <property type="term" value="C:plasma membrane"/>
    <property type="evidence" value="ECO:0007669"/>
    <property type="project" value="UniProtKB-SubCell"/>
</dbReference>
<proteinExistence type="predicted"/>
<keyword evidence="5 6" id="KW-0472">Membrane</keyword>
<comment type="subcellular location">
    <subcellularLocation>
        <location evidence="1">Cell membrane</location>
        <topology evidence="1">Multi-pass membrane protein</topology>
    </subcellularLocation>
</comment>
<dbReference type="InterPro" id="IPR000731">
    <property type="entry name" value="SSD"/>
</dbReference>
<dbReference type="OrthoDB" id="9176717at2"/>
<feature type="transmembrane region" description="Helical" evidence="6">
    <location>
        <begin position="433"/>
        <end position="452"/>
    </location>
</feature>
<dbReference type="InterPro" id="IPR004869">
    <property type="entry name" value="MMPL_dom"/>
</dbReference>
<dbReference type="PROSITE" id="PS50156">
    <property type="entry name" value="SSD"/>
    <property type="match status" value="1"/>
</dbReference>
<evidence type="ECO:0000256" key="5">
    <source>
        <dbReference type="ARBA" id="ARBA00023136"/>
    </source>
</evidence>
<feature type="transmembrane region" description="Helical" evidence="6">
    <location>
        <begin position="299"/>
        <end position="317"/>
    </location>
</feature>
<dbReference type="Gene3D" id="1.20.1640.10">
    <property type="entry name" value="Multidrug efflux transporter AcrB transmembrane domain"/>
    <property type="match status" value="2"/>
</dbReference>
<feature type="domain" description="SSD" evidence="7">
    <location>
        <begin position="280"/>
        <end position="398"/>
    </location>
</feature>
<gene>
    <name evidence="8" type="ORF">D3871_27405</name>
</gene>
<feature type="transmembrane region" description="Helical" evidence="6">
    <location>
        <begin position="659"/>
        <end position="682"/>
    </location>
</feature>
<evidence type="ECO:0000313" key="9">
    <source>
        <dbReference type="Proteomes" id="UP000265955"/>
    </source>
</evidence>
<evidence type="ECO:0000256" key="1">
    <source>
        <dbReference type="ARBA" id="ARBA00004651"/>
    </source>
</evidence>
<dbReference type="Pfam" id="PF03176">
    <property type="entry name" value="MMPL"/>
    <property type="match status" value="1"/>
</dbReference>
<sequence>MAHIPTPTTSQKVIARVEDFDVRSGTLLERLIFNHRRMLIGVLMLLTLVFSFGVFKLHITASFENMMPRSSEFIRNYMDNAGALRGLGNSVRVVVENTSGDVYNETYLKTLQKINDSMYAIPGVDRSFVKSLWMPLVRWAEVTPDGFQGGPVMPEDYNGSSDSLERLRTNVGKAGLVGSLVASDQRSSMIFLPLMDRYADTGLPLDMKDVWSRIEDIRATHAGDGVNIYVIGFAQLVGDLIDGLFQVATYFIIAALIAIAIIYLYTRCARSTMLVVACSLVAVTWQLGIMGLVGLDLDPYSILVPFLVFAIGISHGAQKMNGVMQDIGRGTHKYVAARYTFRRLFVAGLTALLADVVGFAVLLLIDIPVIRGLALAASLGVAVLVFTNLVLLPVLLSYTGVSPAAARLSLVENEQHPFVRLFVPFTRPIGGRIALGIATVVAMASFMVSLQLKIGDLDPGAPELRSDSRYNRDNAYVTSHYQLSTDQFAVMVRTAPGGINDYKTVLEMDRLEELLRDLPGVQITTSVSSLARAYTAAGFEGDPRWMTLSRDPFTMTDVINNVYVSNPELVNGERSVAPIVAFLVDHKAETLQRVVDVVQSFALTHNNSERRFLLAAGSSGIEAATNIAVAKANRIMLLLVYASVVALCFITFRSWRAVVVAVVPLALTSLMCEALMVMLGIGLKVATLPVTALGVGIGVDYALYLLSVQLMLQREGHSLESAYASALKFTGKVIALIGITLAAAVLTWAWSPIKFQADMGILLGIMFLLNMVGALVLIPALSRLMLRRVSGGVA</sequence>
<keyword evidence="4 6" id="KW-1133">Transmembrane helix</keyword>
<feature type="transmembrane region" description="Helical" evidence="6">
    <location>
        <begin position="635"/>
        <end position="652"/>
    </location>
</feature>
<keyword evidence="2" id="KW-1003">Cell membrane</keyword>
<evidence type="ECO:0000259" key="7">
    <source>
        <dbReference type="PROSITE" id="PS50156"/>
    </source>
</evidence>
<keyword evidence="9" id="KW-1185">Reference proteome</keyword>
<feature type="transmembrane region" description="Helical" evidence="6">
    <location>
        <begin position="759"/>
        <end position="781"/>
    </location>
</feature>
<dbReference type="PANTHER" id="PTHR33406">
    <property type="entry name" value="MEMBRANE PROTEIN MJ1562-RELATED"/>
    <property type="match status" value="1"/>
</dbReference>
<feature type="transmembrane region" description="Helical" evidence="6">
    <location>
        <begin position="688"/>
        <end position="712"/>
    </location>
</feature>
<comment type="caution">
    <text evidence="8">The sequence shown here is derived from an EMBL/GenBank/DDBJ whole genome shotgun (WGS) entry which is preliminary data.</text>
</comment>
<feature type="transmembrane region" description="Helical" evidence="6">
    <location>
        <begin position="373"/>
        <end position="398"/>
    </location>
</feature>
<evidence type="ECO:0000256" key="4">
    <source>
        <dbReference type="ARBA" id="ARBA00022989"/>
    </source>
</evidence>
<feature type="transmembrane region" description="Helical" evidence="6">
    <location>
        <begin position="733"/>
        <end position="753"/>
    </location>
</feature>
<keyword evidence="3 6" id="KW-0812">Transmembrane</keyword>
<dbReference type="PANTHER" id="PTHR33406:SF10">
    <property type="entry name" value="SSD DOMAIN-CONTAINING PROTEIN"/>
    <property type="match status" value="1"/>
</dbReference>
<evidence type="ECO:0000256" key="6">
    <source>
        <dbReference type="SAM" id="Phobius"/>
    </source>
</evidence>
<feature type="transmembrane region" description="Helical" evidence="6">
    <location>
        <begin position="243"/>
        <end position="265"/>
    </location>
</feature>
<name>A0A3A3FLE0_9BURK</name>
<dbReference type="SUPFAM" id="SSF82866">
    <property type="entry name" value="Multidrug efflux transporter AcrB transmembrane domain"/>
    <property type="match status" value="2"/>
</dbReference>
<protein>
    <submittedName>
        <fullName evidence="8">RND family transporter</fullName>
    </submittedName>
</protein>
<dbReference type="RefSeq" id="WP_119772237.1">
    <property type="nucleotide sequence ID" value="NZ_QYUO01000003.1"/>
</dbReference>
<dbReference type="EMBL" id="QYUO01000003">
    <property type="protein sequence ID" value="RJF92352.1"/>
    <property type="molecule type" value="Genomic_DNA"/>
</dbReference>
<dbReference type="InterPro" id="IPR050545">
    <property type="entry name" value="Mycobact_MmpL"/>
</dbReference>
<reference evidence="9" key="1">
    <citation type="submission" date="2018-09" db="EMBL/GenBank/DDBJ databases">
        <authorList>
            <person name="Zhu H."/>
        </authorList>
    </citation>
    <scope>NUCLEOTIDE SEQUENCE [LARGE SCALE GENOMIC DNA]</scope>
    <source>
        <strain evidence="9">K1R23-30</strain>
    </source>
</reference>